<feature type="compositionally biased region" description="Polar residues" evidence="1">
    <location>
        <begin position="228"/>
        <end position="237"/>
    </location>
</feature>
<feature type="signal peptide" evidence="2">
    <location>
        <begin position="1"/>
        <end position="21"/>
    </location>
</feature>
<evidence type="ECO:0000313" key="3">
    <source>
        <dbReference type="EMBL" id="KAF8483870.1"/>
    </source>
</evidence>
<dbReference type="EMBL" id="WHVB01000004">
    <property type="protein sequence ID" value="KAF8483870.1"/>
    <property type="molecule type" value="Genomic_DNA"/>
</dbReference>
<reference evidence="3" key="2">
    <citation type="journal article" date="2020" name="Nat. Commun.">
        <title>Large-scale genome sequencing of mycorrhizal fungi provides insights into the early evolution of symbiotic traits.</title>
        <authorList>
            <person name="Miyauchi S."/>
            <person name="Kiss E."/>
            <person name="Kuo A."/>
            <person name="Drula E."/>
            <person name="Kohler A."/>
            <person name="Sanchez-Garcia M."/>
            <person name="Morin E."/>
            <person name="Andreopoulos B."/>
            <person name="Barry K.W."/>
            <person name="Bonito G."/>
            <person name="Buee M."/>
            <person name="Carver A."/>
            <person name="Chen C."/>
            <person name="Cichocki N."/>
            <person name="Clum A."/>
            <person name="Culley D."/>
            <person name="Crous P.W."/>
            <person name="Fauchery L."/>
            <person name="Girlanda M."/>
            <person name="Hayes R.D."/>
            <person name="Keri Z."/>
            <person name="LaButti K."/>
            <person name="Lipzen A."/>
            <person name="Lombard V."/>
            <person name="Magnuson J."/>
            <person name="Maillard F."/>
            <person name="Murat C."/>
            <person name="Nolan M."/>
            <person name="Ohm R.A."/>
            <person name="Pangilinan J."/>
            <person name="Pereira M.F."/>
            <person name="Perotto S."/>
            <person name="Peter M."/>
            <person name="Pfister S."/>
            <person name="Riley R."/>
            <person name="Sitrit Y."/>
            <person name="Stielow J.B."/>
            <person name="Szollosi G."/>
            <person name="Zifcakova L."/>
            <person name="Stursova M."/>
            <person name="Spatafora J.W."/>
            <person name="Tedersoo L."/>
            <person name="Vaario L.M."/>
            <person name="Yamada A."/>
            <person name="Yan M."/>
            <person name="Wang P."/>
            <person name="Xu J."/>
            <person name="Bruns T."/>
            <person name="Baldrian P."/>
            <person name="Vilgalys R."/>
            <person name="Dunand C."/>
            <person name="Henrissat B."/>
            <person name="Grigoriev I.V."/>
            <person name="Hibbett D."/>
            <person name="Nagy L.G."/>
            <person name="Martin F.M."/>
        </authorList>
    </citation>
    <scope>NUCLEOTIDE SEQUENCE</scope>
    <source>
        <strain evidence="3">Prilba</strain>
    </source>
</reference>
<feature type="chain" id="PRO_5040148688" evidence="2">
    <location>
        <begin position="22"/>
        <end position="304"/>
    </location>
</feature>
<reference evidence="3" key="1">
    <citation type="submission" date="2019-10" db="EMBL/GenBank/DDBJ databases">
        <authorList>
            <consortium name="DOE Joint Genome Institute"/>
            <person name="Kuo A."/>
            <person name="Miyauchi S."/>
            <person name="Kiss E."/>
            <person name="Drula E."/>
            <person name="Kohler A."/>
            <person name="Sanchez-Garcia M."/>
            <person name="Andreopoulos B."/>
            <person name="Barry K.W."/>
            <person name="Bonito G."/>
            <person name="Buee M."/>
            <person name="Carver A."/>
            <person name="Chen C."/>
            <person name="Cichocki N."/>
            <person name="Clum A."/>
            <person name="Culley D."/>
            <person name="Crous P.W."/>
            <person name="Fauchery L."/>
            <person name="Girlanda M."/>
            <person name="Hayes R."/>
            <person name="Keri Z."/>
            <person name="LaButti K."/>
            <person name="Lipzen A."/>
            <person name="Lombard V."/>
            <person name="Magnuson J."/>
            <person name="Maillard F."/>
            <person name="Morin E."/>
            <person name="Murat C."/>
            <person name="Nolan M."/>
            <person name="Ohm R."/>
            <person name="Pangilinan J."/>
            <person name="Pereira M."/>
            <person name="Perotto S."/>
            <person name="Peter M."/>
            <person name="Riley R."/>
            <person name="Sitrit Y."/>
            <person name="Stielow B."/>
            <person name="Szollosi G."/>
            <person name="Zifcakova L."/>
            <person name="Stursova M."/>
            <person name="Spatafora J.W."/>
            <person name="Tedersoo L."/>
            <person name="Vaario L.-M."/>
            <person name="Yamada A."/>
            <person name="Yan M."/>
            <person name="Wang P."/>
            <person name="Xu J."/>
            <person name="Bruns T."/>
            <person name="Baldrian P."/>
            <person name="Vilgalys R."/>
            <person name="Henrissat B."/>
            <person name="Grigoriev I.V."/>
            <person name="Hibbett D."/>
            <person name="Nagy L.G."/>
            <person name="Martin F.M."/>
        </authorList>
    </citation>
    <scope>NUCLEOTIDE SEQUENCE</scope>
    <source>
        <strain evidence="3">Prilba</strain>
    </source>
</reference>
<comment type="caution">
    <text evidence="3">The sequence shown here is derived from an EMBL/GenBank/DDBJ whole genome shotgun (WGS) entry which is preliminary data.</text>
</comment>
<dbReference type="AlphaFoldDB" id="A0A9P5N1P7"/>
<feature type="region of interest" description="Disordered" evidence="1">
    <location>
        <begin position="161"/>
        <end position="304"/>
    </location>
</feature>
<sequence length="304" mass="30956">MFSKSFVAPIFLLALTSSVNAQCSITPSLGASNDVQQPSEAAPCGTINIAQNLGSSTPLAPTEGYYYPVITNAAAGGKGSQQIAKVQVDASGAGNSFVDATTGILNNGPKDPTTANAPYKLTVQLPEGTKCTGGTNKNLCLVSFTTTAGYGNCVVFSQDEAADTDAKQKTETDPSTGGKKTETNTNNGGKNTGTGSNNGGKNTGTGPTTGGKKRQSAPNPVPKKDQTAPAQKDQTAPHSPLPPPLSPSPSPVPSPVPNPNEYAKVPSNAANKIENGPAGHGDSSQNVHNKGGKRARGLRMARRV</sequence>
<feature type="compositionally biased region" description="Basic residues" evidence="1">
    <location>
        <begin position="290"/>
        <end position="304"/>
    </location>
</feature>
<gene>
    <name evidence="3" type="ORF">DFH94DRAFT_843396</name>
</gene>
<feature type="compositionally biased region" description="Pro residues" evidence="1">
    <location>
        <begin position="239"/>
        <end position="258"/>
    </location>
</feature>
<evidence type="ECO:0000313" key="4">
    <source>
        <dbReference type="Proteomes" id="UP000759537"/>
    </source>
</evidence>
<accession>A0A9P5N1P7</accession>
<dbReference type="Proteomes" id="UP000759537">
    <property type="component" value="Unassembled WGS sequence"/>
</dbReference>
<protein>
    <submittedName>
        <fullName evidence="3">Uncharacterized protein</fullName>
    </submittedName>
</protein>
<proteinExistence type="predicted"/>
<dbReference type="OrthoDB" id="3241054at2759"/>
<keyword evidence="2" id="KW-0732">Signal</keyword>
<feature type="compositionally biased region" description="Gly residues" evidence="1">
    <location>
        <begin position="190"/>
        <end position="209"/>
    </location>
</feature>
<keyword evidence="4" id="KW-1185">Reference proteome</keyword>
<organism evidence="3 4">
    <name type="scientific">Russula ochroleuca</name>
    <dbReference type="NCBI Taxonomy" id="152965"/>
    <lineage>
        <taxon>Eukaryota</taxon>
        <taxon>Fungi</taxon>
        <taxon>Dikarya</taxon>
        <taxon>Basidiomycota</taxon>
        <taxon>Agaricomycotina</taxon>
        <taxon>Agaricomycetes</taxon>
        <taxon>Russulales</taxon>
        <taxon>Russulaceae</taxon>
        <taxon>Russula</taxon>
    </lineage>
</organism>
<name>A0A9P5N1P7_9AGAM</name>
<evidence type="ECO:0000256" key="2">
    <source>
        <dbReference type="SAM" id="SignalP"/>
    </source>
</evidence>
<evidence type="ECO:0000256" key="1">
    <source>
        <dbReference type="SAM" id="MobiDB-lite"/>
    </source>
</evidence>